<sequence>MSKNVLLSKFKGALVGAVLGDCIGSEFEGLWAKSIGVEKVLKSIGKLESEYDPATDGRKADKQDMLLRDYTDDTAMARSVAQSLIENKGFDAKHMAKMFSEEYFKDPYRGYGGSIITVFSKLKDAEFADPYKPAAEQFDGEGSYGNGGAMRIVPAPLFAYRQNDVQHLTLIEAKSKREATPFDFPYASITDDIRKYALQDDLPSTEEITGNLGTDISAYRSVPTAVYSFLRASKHIDKLEDRNSFEKTIIYAITLGGDTDTIATMAGAIAGAWYGIEAIPKSWQASCESVEDALKFAEQLYELSSTSE</sequence>
<evidence type="ECO:0000256" key="1">
    <source>
        <dbReference type="ARBA" id="ARBA00010702"/>
    </source>
</evidence>
<dbReference type="GO" id="GO:0005739">
    <property type="term" value="C:mitochondrion"/>
    <property type="evidence" value="ECO:0007669"/>
    <property type="project" value="TreeGrafter"/>
</dbReference>
<feature type="binding site" evidence="12">
    <location>
        <position position="72"/>
    </location>
    <ligand>
        <name>Mg(2+)</name>
        <dbReference type="ChEBI" id="CHEBI:18420"/>
        <label>1</label>
    </ligand>
</feature>
<keyword evidence="14" id="KW-1185">Reference proteome</keyword>
<comment type="similarity">
    <text evidence="1">Belongs to the ADP-ribosylglycohydrolase family.</text>
</comment>
<dbReference type="InterPro" id="IPR050792">
    <property type="entry name" value="ADP-ribosylglycohydrolase"/>
</dbReference>
<evidence type="ECO:0000256" key="9">
    <source>
        <dbReference type="ARBA" id="ARBA00043187"/>
    </source>
</evidence>
<dbReference type="Pfam" id="PF03747">
    <property type="entry name" value="ADP_ribosyl_GH"/>
    <property type="match status" value="2"/>
</dbReference>
<evidence type="ECO:0000313" key="13">
    <source>
        <dbReference type="EnsemblMetazoa" id="G15716.1:cds"/>
    </source>
</evidence>
<keyword evidence="3" id="KW-0378">Hydrolase</keyword>
<evidence type="ECO:0000256" key="4">
    <source>
        <dbReference type="ARBA" id="ARBA00041057"/>
    </source>
</evidence>
<dbReference type="SUPFAM" id="SSF101478">
    <property type="entry name" value="ADP-ribosylglycohydrolase"/>
    <property type="match status" value="1"/>
</dbReference>
<feature type="binding site" evidence="12">
    <location>
        <position position="71"/>
    </location>
    <ligand>
        <name>Mg(2+)</name>
        <dbReference type="ChEBI" id="CHEBI:18420"/>
        <label>1</label>
    </ligand>
</feature>
<dbReference type="AlphaFoldDB" id="A0A8W8IWJ0"/>
<dbReference type="EnsemblMetazoa" id="G15716.1">
    <property type="protein sequence ID" value="G15716.1:cds"/>
    <property type="gene ID" value="G15716"/>
</dbReference>
<evidence type="ECO:0000256" key="2">
    <source>
        <dbReference type="ARBA" id="ARBA00012255"/>
    </source>
</evidence>
<dbReference type="InterPro" id="IPR036705">
    <property type="entry name" value="Ribosyl_crysJ1_sf"/>
</dbReference>
<name>A0A8W8IWJ0_MAGGI</name>
<dbReference type="InterPro" id="IPR005502">
    <property type="entry name" value="Ribosyl_crysJ1"/>
</dbReference>
<feature type="binding site" evidence="12">
    <location>
        <position position="260"/>
    </location>
    <ligand>
        <name>Mg(2+)</name>
        <dbReference type="ChEBI" id="CHEBI:18420"/>
        <label>1</label>
    </ligand>
</feature>
<protein>
    <recommendedName>
        <fullName evidence="4">ADP-ribosylhydrolase ARH3</fullName>
        <ecNumber evidence="2">3.2.1.143</ecNumber>
    </recommendedName>
    <alternativeName>
        <fullName evidence="5">ADP-ribose glycohydrolase ARH3</fullName>
    </alternativeName>
    <alternativeName>
        <fullName evidence="6">ADP-ribosylhydrolase 3</fullName>
    </alternativeName>
    <alternativeName>
        <fullName evidence="9">O-acetyl-ADP-ribose deacetylase ARH3</fullName>
    </alternativeName>
    <alternativeName>
        <fullName evidence="10">Poly(ADP-ribose) glycohydrolase ARH3</fullName>
    </alternativeName>
    <alternativeName>
        <fullName evidence="8">[Protein ADP-ribosylarginine] hydrolase-like protein 2</fullName>
    </alternativeName>
    <alternativeName>
        <fullName evidence="7">[Protein ADP-ribosylserine] hydrolase</fullName>
    </alternativeName>
</protein>
<evidence type="ECO:0000256" key="7">
    <source>
        <dbReference type="ARBA" id="ARBA00042722"/>
    </source>
</evidence>
<dbReference type="Gene3D" id="1.10.4080.10">
    <property type="entry name" value="ADP-ribosylation/Crystallin J1"/>
    <property type="match status" value="2"/>
</dbReference>
<keyword evidence="12" id="KW-0460">Magnesium</keyword>
<dbReference type="PANTHER" id="PTHR16222:SF24">
    <property type="entry name" value="ADP-RIBOSYLHYDROLASE ARH3"/>
    <property type="match status" value="1"/>
</dbReference>
<organism evidence="13 14">
    <name type="scientific">Magallana gigas</name>
    <name type="common">Pacific oyster</name>
    <name type="synonym">Crassostrea gigas</name>
    <dbReference type="NCBI Taxonomy" id="29159"/>
    <lineage>
        <taxon>Eukaryota</taxon>
        <taxon>Metazoa</taxon>
        <taxon>Spiralia</taxon>
        <taxon>Lophotrochozoa</taxon>
        <taxon>Mollusca</taxon>
        <taxon>Bivalvia</taxon>
        <taxon>Autobranchia</taxon>
        <taxon>Pteriomorphia</taxon>
        <taxon>Ostreida</taxon>
        <taxon>Ostreoidea</taxon>
        <taxon>Ostreidae</taxon>
        <taxon>Magallana</taxon>
    </lineage>
</organism>
<dbReference type="PANTHER" id="PTHR16222">
    <property type="entry name" value="ADP-RIBOSYLGLYCOHYDROLASE"/>
    <property type="match status" value="1"/>
</dbReference>
<evidence type="ECO:0000256" key="3">
    <source>
        <dbReference type="ARBA" id="ARBA00022801"/>
    </source>
</evidence>
<feature type="binding site" evidence="12">
    <location>
        <position position="261"/>
    </location>
    <ligand>
        <name>Mg(2+)</name>
        <dbReference type="ChEBI" id="CHEBI:18420"/>
        <label>1</label>
    </ligand>
</feature>
<keyword evidence="12" id="KW-0479">Metal-binding</keyword>
<proteinExistence type="inferred from homology"/>
<evidence type="ECO:0000313" key="14">
    <source>
        <dbReference type="Proteomes" id="UP000005408"/>
    </source>
</evidence>
<feature type="binding site" evidence="12">
    <location>
        <position position="73"/>
    </location>
    <ligand>
        <name>Mg(2+)</name>
        <dbReference type="ChEBI" id="CHEBI:18420"/>
        <label>1</label>
    </ligand>
</feature>
<evidence type="ECO:0000256" key="5">
    <source>
        <dbReference type="ARBA" id="ARBA00042398"/>
    </source>
</evidence>
<reference evidence="13" key="1">
    <citation type="submission" date="2022-08" db="UniProtKB">
        <authorList>
            <consortium name="EnsemblMetazoa"/>
        </authorList>
    </citation>
    <scope>IDENTIFICATION</scope>
    <source>
        <strain evidence="13">05x7-T-G4-1.051#20</strain>
    </source>
</reference>
<evidence type="ECO:0000256" key="10">
    <source>
        <dbReference type="ARBA" id="ARBA00043193"/>
    </source>
</evidence>
<evidence type="ECO:0000256" key="11">
    <source>
        <dbReference type="ARBA" id="ARBA00049015"/>
    </source>
</evidence>
<comment type="catalytic activity">
    <reaction evidence="11">
        <text>alpha-NAD(+) + H2O = ADP-D-ribose + nicotinamide + H(+)</text>
        <dbReference type="Rhea" id="RHEA:68792"/>
        <dbReference type="ChEBI" id="CHEBI:15377"/>
        <dbReference type="ChEBI" id="CHEBI:15378"/>
        <dbReference type="ChEBI" id="CHEBI:17154"/>
        <dbReference type="ChEBI" id="CHEBI:57967"/>
        <dbReference type="ChEBI" id="CHEBI:77017"/>
    </reaction>
</comment>
<dbReference type="Proteomes" id="UP000005408">
    <property type="component" value="Unassembled WGS sequence"/>
</dbReference>
<evidence type="ECO:0000256" key="12">
    <source>
        <dbReference type="PIRSR" id="PIRSR605502-1"/>
    </source>
</evidence>
<dbReference type="GO" id="GO:0005634">
    <property type="term" value="C:nucleus"/>
    <property type="evidence" value="ECO:0007669"/>
    <property type="project" value="TreeGrafter"/>
</dbReference>
<feature type="binding site" evidence="12">
    <location>
        <position position="258"/>
    </location>
    <ligand>
        <name>Mg(2+)</name>
        <dbReference type="ChEBI" id="CHEBI:18420"/>
        <label>1</label>
    </ligand>
</feature>
<dbReference type="GO" id="GO:0004649">
    <property type="term" value="F:poly(ADP-ribose) glycohydrolase activity"/>
    <property type="evidence" value="ECO:0007669"/>
    <property type="project" value="UniProtKB-EC"/>
</dbReference>
<dbReference type="GO" id="GO:0046872">
    <property type="term" value="F:metal ion binding"/>
    <property type="evidence" value="ECO:0007669"/>
    <property type="project" value="UniProtKB-KW"/>
</dbReference>
<evidence type="ECO:0000256" key="8">
    <source>
        <dbReference type="ARBA" id="ARBA00042850"/>
    </source>
</evidence>
<accession>A0A8W8IWJ0</accession>
<evidence type="ECO:0000256" key="6">
    <source>
        <dbReference type="ARBA" id="ARBA00042471"/>
    </source>
</evidence>
<comment type="cofactor">
    <cofactor evidence="12">
        <name>Mg(2+)</name>
        <dbReference type="ChEBI" id="CHEBI:18420"/>
    </cofactor>
    <text evidence="12">Binds 2 magnesium ions per subunit.</text>
</comment>
<dbReference type="EC" id="3.2.1.143" evidence="2"/>